<sequence length="802" mass="90793">MASVPLVSHYLRYKAGTNRLIHWLASSAQKLNDRQARASGAARQPTVPKTVTLDTLVEYAQLIVDARDPSIEISTAILDVTKDAIIGRTMAMKWYQELADNGDSAGMNDMSALRKANSTHKYFLRVLEKIWDILNREHKSRRPKRKKQRPKLASLENDLTNLFQHLHIDEPADIPDDELIPERNTEFVPPVATPDGFRLDNEREDNLFAVWCLLKDMSDIRLHLKGVWQQYKQGNISFISAAKVAGSAMCMCGQLADQFTELHPEMSDFDKLMAAIGAQDSSSVAMDAQMHYANRAAFSQYCDGLQIQPTVPHADAELLCRHAWQALESFRRMQRYVWSDESERRDLFSGRRPSINISGSPFTKVLLDLAFELKQTFPSIGPRHFDRAAFTQVAITGDLFLSHLLAFSTCGQMNIGLVAATQIYADMHDQLGDTMSCILQECERAHKFLTKAKQKYVSVCNDVAWSEARDNTALLIEREQNGARGWIFRIPEGAPDPFTAGEIFIPESILKALPLLPANIVRYHLHGAQHHAIEHMSEYGILLSAVHLYHAGRMSQAISAPWDDMDFFIERQETRGVSLRLRGTTPRSIANHFLIAMGHSPAEVTKKEPRMLTPMQAESKRVKFVSACLLDMVLNRSKSTTELRLLYQVVEAYRDRIQDEKIKQQYLATRRLTPVQLLQVAQEVIVDDEPHLFFDYANFLNLCKKWVVDTCNLTTKARGIHGPYLYVPTNYILWQAADADERHQSKLKTHLCQAGKLANQLIARRGSKYKAQALKLASSRIDQGETTGEQTDSRPMLATGPY</sequence>
<evidence type="ECO:0000256" key="1">
    <source>
        <dbReference type="SAM" id="MobiDB-lite"/>
    </source>
</evidence>
<proteinExistence type="predicted"/>
<feature type="region of interest" description="Disordered" evidence="1">
    <location>
        <begin position="781"/>
        <end position="802"/>
    </location>
</feature>
<organism evidence="3 4">
    <name type="scientific">Cercospora kikuchii</name>
    <dbReference type="NCBI Taxonomy" id="84275"/>
    <lineage>
        <taxon>Eukaryota</taxon>
        <taxon>Fungi</taxon>
        <taxon>Dikarya</taxon>
        <taxon>Ascomycota</taxon>
        <taxon>Pezizomycotina</taxon>
        <taxon>Dothideomycetes</taxon>
        <taxon>Dothideomycetidae</taxon>
        <taxon>Mycosphaerellales</taxon>
        <taxon>Mycosphaerellaceae</taxon>
        <taxon>Cercospora</taxon>
    </lineage>
</organism>
<dbReference type="RefSeq" id="XP_044658248.1">
    <property type="nucleotide sequence ID" value="XM_044802313.1"/>
</dbReference>
<feature type="domain" description="DUF6604" evidence="2">
    <location>
        <begin position="12"/>
        <end position="260"/>
    </location>
</feature>
<reference evidence="3 4" key="1">
    <citation type="submission" date="2021-01" db="EMBL/GenBank/DDBJ databases">
        <title>Cercospora kikuchii MAFF 305040 whole genome shotgun sequence.</title>
        <authorList>
            <person name="Kashiwa T."/>
            <person name="Suzuki T."/>
        </authorList>
    </citation>
    <scope>NUCLEOTIDE SEQUENCE [LARGE SCALE GENOMIC DNA]</scope>
    <source>
        <strain evidence="3 4">MAFF 305040</strain>
    </source>
</reference>
<comment type="caution">
    <text evidence="3">The sequence shown here is derived from an EMBL/GenBank/DDBJ whole genome shotgun (WGS) entry which is preliminary data.</text>
</comment>
<evidence type="ECO:0000259" key="2">
    <source>
        <dbReference type="Pfam" id="PF20253"/>
    </source>
</evidence>
<dbReference type="Pfam" id="PF20253">
    <property type="entry name" value="DUF6604"/>
    <property type="match status" value="1"/>
</dbReference>
<name>A0A9P3CKD4_9PEZI</name>
<dbReference type="OrthoDB" id="3647597at2759"/>
<dbReference type="GeneID" id="68292551"/>
<keyword evidence="4" id="KW-1185">Reference proteome</keyword>
<feature type="compositionally biased region" description="Polar residues" evidence="1">
    <location>
        <begin position="781"/>
        <end position="790"/>
    </location>
</feature>
<dbReference type="PANTHER" id="PTHR38795">
    <property type="entry name" value="DUF6604 DOMAIN-CONTAINING PROTEIN"/>
    <property type="match status" value="1"/>
</dbReference>
<accession>A0A9P3CKD4</accession>
<gene>
    <name evidence="3" type="ORF">CKM354_000697600</name>
</gene>
<dbReference type="PANTHER" id="PTHR38795:SF1">
    <property type="entry name" value="DUF6604 DOMAIN-CONTAINING PROTEIN"/>
    <property type="match status" value="1"/>
</dbReference>
<dbReference type="EMBL" id="BOLY01000004">
    <property type="protein sequence ID" value="GIZ43761.1"/>
    <property type="molecule type" value="Genomic_DNA"/>
</dbReference>
<evidence type="ECO:0000313" key="4">
    <source>
        <dbReference type="Proteomes" id="UP000825890"/>
    </source>
</evidence>
<protein>
    <recommendedName>
        <fullName evidence="2">DUF6604 domain-containing protein</fullName>
    </recommendedName>
</protein>
<dbReference type="AlphaFoldDB" id="A0A9P3CKD4"/>
<dbReference type="Proteomes" id="UP000825890">
    <property type="component" value="Unassembled WGS sequence"/>
</dbReference>
<dbReference type="InterPro" id="IPR046539">
    <property type="entry name" value="DUF6604"/>
</dbReference>
<evidence type="ECO:0000313" key="3">
    <source>
        <dbReference type="EMBL" id="GIZ43761.1"/>
    </source>
</evidence>